<dbReference type="InterPro" id="IPR023214">
    <property type="entry name" value="HAD_sf"/>
</dbReference>
<comment type="caution">
    <text evidence="8">The sequence shown here is derived from an EMBL/GenBank/DDBJ whole genome shotgun (WGS) entry which is preliminary data.</text>
</comment>
<dbReference type="Pfam" id="PF13242">
    <property type="entry name" value="Hydrolase_like"/>
    <property type="match status" value="1"/>
</dbReference>
<dbReference type="InterPro" id="IPR006549">
    <property type="entry name" value="HAD-SF_hydro_IIIA"/>
</dbReference>
<dbReference type="NCBIfam" id="TIGR01656">
    <property type="entry name" value="Histidinol-ppas"/>
    <property type="match status" value="1"/>
</dbReference>
<dbReference type="InterPro" id="IPR006543">
    <property type="entry name" value="Histidinol-phos"/>
</dbReference>
<dbReference type="NCBIfam" id="TIGR01662">
    <property type="entry name" value="HAD-SF-IIIA"/>
    <property type="match status" value="1"/>
</dbReference>
<dbReference type="EC" id="3.1.3.-" evidence="7"/>
<dbReference type="PANTHER" id="PTHR42891">
    <property type="entry name" value="D-GLYCERO-BETA-D-MANNO-HEPTOSE-1,7-BISPHOSPHATE 7-PHOSPHATASE"/>
    <property type="match status" value="1"/>
</dbReference>
<keyword evidence="5 7" id="KW-0119">Carbohydrate metabolism</keyword>
<accession>A0ABQ3G238</accession>
<sequence length="204" mass="21675">MALSDQPGDPAVFVDKDGTLVEDRPYNVDPARMSFTAGALDGLRMLHAHGFRIVVVTNQPGVALGYFDLDALLRLRQALARRLARAGVPLTGFYACPHAPDPAAGPPCSCRKPAPGLLQQAARAHGLDLARSWMVGDILDDVEAGQRAGCRSVLLDVGNETLWQDGPWRTPHARATNLHDAARQIVRAPAAAGPAATPPELAAR</sequence>
<evidence type="ECO:0000256" key="4">
    <source>
        <dbReference type="ARBA" id="ARBA00022801"/>
    </source>
</evidence>
<evidence type="ECO:0000256" key="5">
    <source>
        <dbReference type="ARBA" id="ARBA00023277"/>
    </source>
</evidence>
<organism evidence="8 9">
    <name type="scientific">Pseudorhodoferax aquiterrae</name>
    <dbReference type="NCBI Taxonomy" id="747304"/>
    <lineage>
        <taxon>Bacteria</taxon>
        <taxon>Pseudomonadati</taxon>
        <taxon>Pseudomonadota</taxon>
        <taxon>Betaproteobacteria</taxon>
        <taxon>Burkholderiales</taxon>
        <taxon>Comamonadaceae</taxon>
    </lineage>
</organism>
<dbReference type="Gene3D" id="3.40.50.1000">
    <property type="entry name" value="HAD superfamily/HAD-like"/>
    <property type="match status" value="1"/>
</dbReference>
<dbReference type="SUPFAM" id="SSF56784">
    <property type="entry name" value="HAD-like"/>
    <property type="match status" value="1"/>
</dbReference>
<keyword evidence="9" id="KW-1185">Reference proteome</keyword>
<dbReference type="Proteomes" id="UP000626210">
    <property type="component" value="Unassembled WGS sequence"/>
</dbReference>
<gene>
    <name evidence="8" type="ORF">GCM10007320_28990</name>
</gene>
<reference evidence="9" key="1">
    <citation type="journal article" date="2019" name="Int. J. Syst. Evol. Microbiol.">
        <title>The Global Catalogue of Microorganisms (GCM) 10K type strain sequencing project: providing services to taxonomists for standard genome sequencing and annotation.</title>
        <authorList>
            <consortium name="The Broad Institute Genomics Platform"/>
            <consortium name="The Broad Institute Genome Sequencing Center for Infectious Disease"/>
            <person name="Wu L."/>
            <person name="Ma J."/>
        </authorList>
    </citation>
    <scope>NUCLEOTIDE SEQUENCE [LARGE SCALE GENOMIC DNA]</scope>
    <source>
        <strain evidence="9">KCTC 23314</strain>
    </source>
</reference>
<dbReference type="PANTHER" id="PTHR42891:SF1">
    <property type="entry name" value="D-GLYCERO-BETA-D-MANNO-HEPTOSE-1,7-BISPHOSPHATE 7-PHOSPHATASE"/>
    <property type="match status" value="1"/>
</dbReference>
<evidence type="ECO:0000256" key="2">
    <source>
        <dbReference type="ARBA" id="ARBA00022490"/>
    </source>
</evidence>
<dbReference type="PIRSF" id="PIRSF004682">
    <property type="entry name" value="GmhB"/>
    <property type="match status" value="1"/>
</dbReference>
<protein>
    <recommendedName>
        <fullName evidence="6 7">D,D-heptose 1,7-bisphosphate phosphatase</fullName>
        <ecNumber evidence="7">3.1.3.-</ecNumber>
    </recommendedName>
</protein>
<name>A0ABQ3G238_9BURK</name>
<dbReference type="EMBL" id="BMYK01000007">
    <property type="protein sequence ID" value="GHC84506.1"/>
    <property type="molecule type" value="Genomic_DNA"/>
</dbReference>
<dbReference type="RefSeq" id="WP_189687650.1">
    <property type="nucleotide sequence ID" value="NZ_BMYK01000007.1"/>
</dbReference>
<comment type="subcellular location">
    <subcellularLocation>
        <location evidence="1 7">Cytoplasm</location>
    </subcellularLocation>
</comment>
<evidence type="ECO:0000256" key="3">
    <source>
        <dbReference type="ARBA" id="ARBA00022723"/>
    </source>
</evidence>
<proteinExistence type="inferred from homology"/>
<evidence type="ECO:0000313" key="9">
    <source>
        <dbReference type="Proteomes" id="UP000626210"/>
    </source>
</evidence>
<keyword evidence="2 7" id="KW-0963">Cytoplasm</keyword>
<comment type="similarity">
    <text evidence="7">Belongs to the gmhB family.</text>
</comment>
<evidence type="ECO:0000256" key="7">
    <source>
        <dbReference type="PIRNR" id="PIRNR004682"/>
    </source>
</evidence>
<keyword evidence="4 7" id="KW-0378">Hydrolase</keyword>
<evidence type="ECO:0000256" key="6">
    <source>
        <dbReference type="ARBA" id="ARBA00031828"/>
    </source>
</evidence>
<dbReference type="InterPro" id="IPR036412">
    <property type="entry name" value="HAD-like_sf"/>
</dbReference>
<keyword evidence="3" id="KW-0479">Metal-binding</keyword>
<evidence type="ECO:0000256" key="1">
    <source>
        <dbReference type="ARBA" id="ARBA00004496"/>
    </source>
</evidence>
<evidence type="ECO:0000313" key="8">
    <source>
        <dbReference type="EMBL" id="GHC84506.1"/>
    </source>
</evidence>
<dbReference type="CDD" id="cd07503">
    <property type="entry name" value="HAD_HisB-N"/>
    <property type="match status" value="1"/>
</dbReference>
<dbReference type="InterPro" id="IPR004446">
    <property type="entry name" value="Heptose_bisP_phosphatase"/>
</dbReference>